<accession>A0A7W8DG83</accession>
<evidence type="ECO:0000313" key="3">
    <source>
        <dbReference type="EMBL" id="MBB5021152.1"/>
    </source>
</evidence>
<organism evidence="3 4">
    <name type="scientific">Desulfurispira natronophila</name>
    <dbReference type="NCBI Taxonomy" id="682562"/>
    <lineage>
        <taxon>Bacteria</taxon>
        <taxon>Pseudomonadati</taxon>
        <taxon>Chrysiogenota</taxon>
        <taxon>Chrysiogenia</taxon>
        <taxon>Chrysiogenales</taxon>
        <taxon>Chrysiogenaceae</taxon>
        <taxon>Desulfurispira</taxon>
    </lineage>
</organism>
<dbReference type="PANTHER" id="PTHR35335:SF1">
    <property type="entry name" value="UPF0716 PROTEIN FXSA"/>
    <property type="match status" value="1"/>
</dbReference>
<comment type="caution">
    <text evidence="3">The sequence shown here is derived from an EMBL/GenBank/DDBJ whole genome shotgun (WGS) entry which is preliminary data.</text>
</comment>
<keyword evidence="2" id="KW-0812">Transmembrane</keyword>
<gene>
    <name evidence="3" type="ORF">HNR37_000458</name>
</gene>
<proteinExistence type="predicted"/>
<dbReference type="AlphaFoldDB" id="A0A7W8DG83"/>
<keyword evidence="2" id="KW-1133">Transmembrane helix</keyword>
<evidence type="ECO:0000313" key="4">
    <source>
        <dbReference type="Proteomes" id="UP000528322"/>
    </source>
</evidence>
<sequence length="166" mass="18762">MPLFLIVIVLGLLELFLLIRVGAFIGAFNTVAIVVITALFGIYYARSEGMSMQRRMQEMMNRGQAPTSEALDALLIFGGGAFLIIPGFLTDIFGIICLLPFTRPWLRQAIAGHYRGRMGVYTATSTRQWGEPANREERPQERIIDVEYEERHESSDDDPSNKPDRH</sequence>
<dbReference type="RefSeq" id="WP_183729298.1">
    <property type="nucleotide sequence ID" value="NZ_JACHID010000002.1"/>
</dbReference>
<reference evidence="3 4" key="1">
    <citation type="submission" date="2020-08" db="EMBL/GenBank/DDBJ databases">
        <title>Genomic Encyclopedia of Type Strains, Phase IV (KMG-IV): sequencing the most valuable type-strain genomes for metagenomic binning, comparative biology and taxonomic classification.</title>
        <authorList>
            <person name="Goeker M."/>
        </authorList>
    </citation>
    <scope>NUCLEOTIDE SEQUENCE [LARGE SCALE GENOMIC DNA]</scope>
    <source>
        <strain evidence="3 4">DSM 22071</strain>
    </source>
</reference>
<evidence type="ECO:0000256" key="2">
    <source>
        <dbReference type="SAM" id="Phobius"/>
    </source>
</evidence>
<dbReference type="InterPro" id="IPR007313">
    <property type="entry name" value="FxsA"/>
</dbReference>
<name>A0A7W8DG83_9BACT</name>
<dbReference type="GO" id="GO:0016020">
    <property type="term" value="C:membrane"/>
    <property type="evidence" value="ECO:0007669"/>
    <property type="project" value="InterPro"/>
</dbReference>
<protein>
    <submittedName>
        <fullName evidence="3">UPF0716 protein FxsA</fullName>
    </submittedName>
</protein>
<feature type="compositionally biased region" description="Basic and acidic residues" evidence="1">
    <location>
        <begin position="133"/>
        <end position="166"/>
    </location>
</feature>
<keyword evidence="4" id="KW-1185">Reference proteome</keyword>
<dbReference type="PANTHER" id="PTHR35335">
    <property type="entry name" value="UPF0716 PROTEIN FXSA"/>
    <property type="match status" value="1"/>
</dbReference>
<feature type="transmembrane region" description="Helical" evidence="2">
    <location>
        <begin position="66"/>
        <end position="89"/>
    </location>
</feature>
<dbReference type="Pfam" id="PF04186">
    <property type="entry name" value="FxsA"/>
    <property type="match status" value="1"/>
</dbReference>
<feature type="region of interest" description="Disordered" evidence="1">
    <location>
        <begin position="127"/>
        <end position="166"/>
    </location>
</feature>
<dbReference type="NCBIfam" id="NF008528">
    <property type="entry name" value="PRK11463.1-2"/>
    <property type="match status" value="1"/>
</dbReference>
<feature type="transmembrane region" description="Helical" evidence="2">
    <location>
        <begin position="27"/>
        <end position="45"/>
    </location>
</feature>
<dbReference type="Proteomes" id="UP000528322">
    <property type="component" value="Unassembled WGS sequence"/>
</dbReference>
<keyword evidence="2" id="KW-0472">Membrane</keyword>
<dbReference type="EMBL" id="JACHID010000002">
    <property type="protein sequence ID" value="MBB5021152.1"/>
    <property type="molecule type" value="Genomic_DNA"/>
</dbReference>
<evidence type="ECO:0000256" key="1">
    <source>
        <dbReference type="SAM" id="MobiDB-lite"/>
    </source>
</evidence>